<sequence length="461" mass="51934">MAHATRGSLQEETSSSLDNSLSDKENQALPRDTSRSDKRKNRGETMASSNAHRPASGSSATKRRRLAEGSSNLGRQSQDLRSQQPSDKDFYDPDQDENERRRIRKELRVLTQELRDCRAEYLQAGNRGIVDTLQRANEIFVHVKQTSDATVDSRLLVNAADLSYKKSAQLVLGDATAGIDVDEFVSKCILFMRRGPEDVTSAIGGTQRRRQRAQARSHRDDEESGDDEEGDALNWDWLGRAACLPHNIRPSVSGFLLGPLSVQKRTRQQTQRRARERIDPSQVVQPQELQEEDLDKQETSNLTVLCTNINKLLLKTQLAAQALVNKELGPLGEDVNLEILQEVMNKHNIADDGGVPLFRFCINPRSFGQSVENLFYVSFLVRDGSVGVSTDSRGLPTLLAAKPYAPNEAQKKGIQKHQAVFSLDFKTWRELVDTFGITESVIPHRQEEEQIRNERRRGWYG</sequence>
<name>A0A232LW07_9EURO</name>
<evidence type="ECO:0000256" key="3">
    <source>
        <dbReference type="ARBA" id="ARBA00022763"/>
    </source>
</evidence>
<feature type="compositionally biased region" description="Polar residues" evidence="8">
    <location>
        <begin position="46"/>
        <end position="60"/>
    </location>
</feature>
<feature type="compositionally biased region" description="Polar residues" evidence="8">
    <location>
        <begin position="7"/>
        <end position="20"/>
    </location>
</feature>
<evidence type="ECO:0000313" key="11">
    <source>
        <dbReference type="EMBL" id="OXV08254.1"/>
    </source>
</evidence>
<feature type="compositionally biased region" description="Basic residues" evidence="8">
    <location>
        <begin position="207"/>
        <end position="216"/>
    </location>
</feature>
<evidence type="ECO:0000256" key="6">
    <source>
        <dbReference type="ARBA" id="ARBA00023242"/>
    </source>
</evidence>
<evidence type="ECO:0000256" key="1">
    <source>
        <dbReference type="ARBA" id="ARBA00004123"/>
    </source>
</evidence>
<feature type="compositionally biased region" description="Polar residues" evidence="8">
    <location>
        <begin position="69"/>
        <end position="85"/>
    </location>
</feature>
<dbReference type="Pfam" id="PF08743">
    <property type="entry name" value="Nse4_C"/>
    <property type="match status" value="1"/>
</dbReference>
<comment type="subunit">
    <text evidence="7">Component of the SMC5-SMC6 complex.</text>
</comment>
<organism evidence="11 12">
    <name type="scientific">Elaphomyces granulatus</name>
    <dbReference type="NCBI Taxonomy" id="519963"/>
    <lineage>
        <taxon>Eukaryota</taxon>
        <taxon>Fungi</taxon>
        <taxon>Dikarya</taxon>
        <taxon>Ascomycota</taxon>
        <taxon>Pezizomycotina</taxon>
        <taxon>Eurotiomycetes</taxon>
        <taxon>Eurotiomycetidae</taxon>
        <taxon>Eurotiales</taxon>
        <taxon>Elaphomycetaceae</taxon>
        <taxon>Elaphomyces</taxon>
    </lineage>
</organism>
<dbReference type="GO" id="GO:0005634">
    <property type="term" value="C:nucleus"/>
    <property type="evidence" value="ECO:0007669"/>
    <property type="project" value="UniProtKB-SubCell"/>
</dbReference>
<keyword evidence="12" id="KW-1185">Reference proteome</keyword>
<keyword evidence="5 7" id="KW-0234">DNA repair</keyword>
<accession>A0A232LW07</accession>
<comment type="function">
    <text evidence="7">Component of the SMC5-SMC6 complex, that promotes sister chromatid alignment after DNA damage and facilitates double-stranded DNA breaks (DSBs) repair via homologous recombination between sister chromatids.</text>
</comment>
<evidence type="ECO:0000256" key="2">
    <source>
        <dbReference type="ARBA" id="ARBA00008997"/>
    </source>
</evidence>
<dbReference type="Proteomes" id="UP000243515">
    <property type="component" value="Unassembled WGS sequence"/>
</dbReference>
<feature type="compositionally biased region" description="Basic and acidic residues" evidence="8">
    <location>
        <begin position="21"/>
        <end position="36"/>
    </location>
</feature>
<dbReference type="InterPro" id="IPR027786">
    <property type="entry name" value="Nse4/EID"/>
</dbReference>
<keyword evidence="4 7" id="KW-0233">DNA recombination</keyword>
<protein>
    <recommendedName>
        <fullName evidence="7">Non-structural maintenance of chromosomes element 4</fullName>
    </recommendedName>
</protein>
<comment type="similarity">
    <text evidence="2 7">Belongs to the NSE4 family.</text>
</comment>
<dbReference type="GO" id="GO:0006310">
    <property type="term" value="P:DNA recombination"/>
    <property type="evidence" value="ECO:0007669"/>
    <property type="project" value="UniProtKB-UniRule"/>
</dbReference>
<evidence type="ECO:0000256" key="7">
    <source>
        <dbReference type="RuleBase" id="RU365071"/>
    </source>
</evidence>
<evidence type="ECO:0000256" key="8">
    <source>
        <dbReference type="SAM" id="MobiDB-lite"/>
    </source>
</evidence>
<feature type="domain" description="Non-structural maintenance of chromosome element 4 C-terminal" evidence="9">
    <location>
        <begin position="355"/>
        <end position="442"/>
    </location>
</feature>
<feature type="region of interest" description="Disordered" evidence="8">
    <location>
        <begin position="1"/>
        <end position="99"/>
    </location>
</feature>
<evidence type="ECO:0000313" key="12">
    <source>
        <dbReference type="Proteomes" id="UP000243515"/>
    </source>
</evidence>
<dbReference type="GO" id="GO:0030915">
    <property type="term" value="C:Smc5-Smc6 complex"/>
    <property type="evidence" value="ECO:0007669"/>
    <property type="project" value="UniProtKB-UniRule"/>
</dbReference>
<dbReference type="OrthoDB" id="361242at2759"/>
<gene>
    <name evidence="11" type="ORF">Egran_03983</name>
</gene>
<evidence type="ECO:0000259" key="10">
    <source>
        <dbReference type="Pfam" id="PF15412"/>
    </source>
</evidence>
<evidence type="ECO:0000256" key="5">
    <source>
        <dbReference type="ARBA" id="ARBA00023204"/>
    </source>
</evidence>
<keyword evidence="3 7" id="KW-0227">DNA damage</keyword>
<dbReference type="EMBL" id="NPHW01004226">
    <property type="protein sequence ID" value="OXV08254.1"/>
    <property type="molecule type" value="Genomic_DNA"/>
</dbReference>
<feature type="domain" description="Nse4/EID protein Nse3/MAGE-binding" evidence="10">
    <location>
        <begin position="152"/>
        <end position="195"/>
    </location>
</feature>
<proteinExistence type="inferred from homology"/>
<dbReference type="InterPro" id="IPR014854">
    <property type="entry name" value="Nse4_C"/>
</dbReference>
<keyword evidence="6 7" id="KW-0539">Nucleus</keyword>
<comment type="caution">
    <text evidence="11">The sequence shown here is derived from an EMBL/GenBank/DDBJ whole genome shotgun (WGS) entry which is preliminary data.</text>
</comment>
<dbReference type="AlphaFoldDB" id="A0A232LW07"/>
<dbReference type="Pfam" id="PF15412">
    <property type="entry name" value="Nse4-Nse3_bdg"/>
    <property type="match status" value="1"/>
</dbReference>
<feature type="region of interest" description="Disordered" evidence="8">
    <location>
        <begin position="266"/>
        <end position="295"/>
    </location>
</feature>
<feature type="compositionally biased region" description="Basic residues" evidence="8">
    <location>
        <begin position="266"/>
        <end position="275"/>
    </location>
</feature>
<comment type="subcellular location">
    <subcellularLocation>
        <location evidence="1 7">Nucleus</location>
    </subcellularLocation>
</comment>
<dbReference type="PANTHER" id="PTHR16140:SF0">
    <property type="entry name" value="NON-STRUCTURAL MAINTENANCE OF CHROMOSOMES ELEMENT 4"/>
    <property type="match status" value="1"/>
</dbReference>
<dbReference type="InterPro" id="IPR029225">
    <property type="entry name" value="Nse4_Nse3-bd"/>
</dbReference>
<evidence type="ECO:0000256" key="4">
    <source>
        <dbReference type="ARBA" id="ARBA00023172"/>
    </source>
</evidence>
<dbReference type="PANTHER" id="PTHR16140">
    <property type="entry name" value="NON-STRUCTURAL MAINTENANCE OF CHROMOSOMES ELEMENT 4"/>
    <property type="match status" value="1"/>
</dbReference>
<evidence type="ECO:0000259" key="9">
    <source>
        <dbReference type="Pfam" id="PF08743"/>
    </source>
</evidence>
<dbReference type="GO" id="GO:0006281">
    <property type="term" value="P:DNA repair"/>
    <property type="evidence" value="ECO:0007669"/>
    <property type="project" value="UniProtKB-UniRule"/>
</dbReference>
<feature type="region of interest" description="Disordered" evidence="8">
    <location>
        <begin position="200"/>
        <end position="229"/>
    </location>
</feature>
<reference evidence="11 12" key="1">
    <citation type="journal article" date="2015" name="Environ. Microbiol.">
        <title>Metagenome sequence of Elaphomyces granulatus from sporocarp tissue reveals Ascomycota ectomycorrhizal fingerprints of genome expansion and a Proteobacteria-rich microbiome.</title>
        <authorList>
            <person name="Quandt C.A."/>
            <person name="Kohler A."/>
            <person name="Hesse C.N."/>
            <person name="Sharpton T.J."/>
            <person name="Martin F."/>
            <person name="Spatafora J.W."/>
        </authorList>
    </citation>
    <scope>NUCLEOTIDE SEQUENCE [LARGE SCALE GENOMIC DNA]</scope>
    <source>
        <strain evidence="11 12">OSC145934</strain>
    </source>
</reference>